<dbReference type="EMBL" id="JAHHDY010000018">
    <property type="protein sequence ID" value="MBT3142984.1"/>
    <property type="molecule type" value="Genomic_DNA"/>
</dbReference>
<gene>
    <name evidence="2" type="ORF">KL867_18105</name>
</gene>
<feature type="compositionally biased region" description="Acidic residues" evidence="1">
    <location>
        <begin position="86"/>
        <end position="99"/>
    </location>
</feature>
<sequence length="170" mass="18620">MPRYEYKVLPAPPKGTKAKGIKTPEGRFALSIEQLLNQMGASGWEYQRAELLPSDERSGLTGTTVNWRNVLVFRRTLDSVSVPIDEVQDDATPQEDDEPAPAPEPPLAPISQPVEDPPLTSEQSKDAVEAMLEDESETTPVLSAALKTRAEQVSPKPPVIEKDGEESDRS</sequence>
<name>A0ABS5WV24_9RHOB</name>
<feature type="region of interest" description="Disordered" evidence="1">
    <location>
        <begin position="1"/>
        <end position="22"/>
    </location>
</feature>
<proteinExistence type="predicted"/>
<dbReference type="Proteomes" id="UP000763802">
    <property type="component" value="Unassembled WGS sequence"/>
</dbReference>
<dbReference type="RefSeq" id="WP_215194149.1">
    <property type="nucleotide sequence ID" value="NZ_JAHHDY010000018.1"/>
</dbReference>
<evidence type="ECO:0000256" key="1">
    <source>
        <dbReference type="SAM" id="MobiDB-lite"/>
    </source>
</evidence>
<accession>A0ABS5WV24</accession>
<comment type="caution">
    <text evidence="2">The sequence shown here is derived from an EMBL/GenBank/DDBJ whole genome shotgun (WGS) entry which is preliminary data.</text>
</comment>
<protein>
    <submittedName>
        <fullName evidence="2">DUF4177 domain-containing protein</fullName>
    </submittedName>
</protein>
<organism evidence="2 3">
    <name type="scientific">Falsiruegeria litorea</name>
    <dbReference type="NCBI Taxonomy" id="1280831"/>
    <lineage>
        <taxon>Bacteria</taxon>
        <taxon>Pseudomonadati</taxon>
        <taxon>Pseudomonadota</taxon>
        <taxon>Alphaproteobacteria</taxon>
        <taxon>Rhodobacterales</taxon>
        <taxon>Roseobacteraceae</taxon>
        <taxon>Falsiruegeria</taxon>
    </lineage>
</organism>
<keyword evidence="3" id="KW-1185">Reference proteome</keyword>
<feature type="compositionally biased region" description="Basic and acidic residues" evidence="1">
    <location>
        <begin position="159"/>
        <end position="170"/>
    </location>
</feature>
<reference evidence="2 3" key="1">
    <citation type="submission" date="2021-05" db="EMBL/GenBank/DDBJ databases">
        <title>Draft genomes of marine bacteria isolated from model chitin particles.</title>
        <authorList>
            <person name="Datta M.S."/>
            <person name="Schwartzman J.A."/>
            <person name="Cordero O."/>
        </authorList>
    </citation>
    <scope>NUCLEOTIDE SEQUENCE [LARGE SCALE GENOMIC DNA]</scope>
    <source>
        <strain evidence="2 3">4E07</strain>
    </source>
</reference>
<evidence type="ECO:0000313" key="2">
    <source>
        <dbReference type="EMBL" id="MBT3142984.1"/>
    </source>
</evidence>
<evidence type="ECO:0000313" key="3">
    <source>
        <dbReference type="Proteomes" id="UP000763802"/>
    </source>
</evidence>
<feature type="region of interest" description="Disordered" evidence="1">
    <location>
        <begin position="81"/>
        <end position="170"/>
    </location>
</feature>